<keyword evidence="5" id="KW-1185">Reference proteome</keyword>
<evidence type="ECO:0000259" key="3">
    <source>
        <dbReference type="Pfam" id="PF00884"/>
    </source>
</evidence>
<dbReference type="EMBL" id="BONG01000001">
    <property type="protein sequence ID" value="GIF87087.1"/>
    <property type="molecule type" value="Genomic_DNA"/>
</dbReference>
<dbReference type="SUPFAM" id="SSF53649">
    <property type="entry name" value="Alkaline phosphatase-like"/>
    <property type="match status" value="1"/>
</dbReference>
<comment type="caution">
    <text evidence="4">The sequence shown here is derived from an EMBL/GenBank/DDBJ whole genome shotgun (WGS) entry which is preliminary data.</text>
</comment>
<dbReference type="Gene3D" id="3.40.720.10">
    <property type="entry name" value="Alkaline Phosphatase, subunit A"/>
    <property type="match status" value="1"/>
</dbReference>
<dbReference type="Pfam" id="PF00884">
    <property type="entry name" value="Sulfatase"/>
    <property type="match status" value="1"/>
</dbReference>
<evidence type="ECO:0000256" key="1">
    <source>
        <dbReference type="SAM" id="MobiDB-lite"/>
    </source>
</evidence>
<feature type="transmembrane region" description="Helical" evidence="2">
    <location>
        <begin position="213"/>
        <end position="231"/>
    </location>
</feature>
<feature type="transmembrane region" description="Helical" evidence="2">
    <location>
        <begin position="118"/>
        <end position="144"/>
    </location>
</feature>
<evidence type="ECO:0000256" key="2">
    <source>
        <dbReference type="SAM" id="Phobius"/>
    </source>
</evidence>
<gene>
    <name evidence="4" type="ORF">Cch02nite_05310</name>
</gene>
<keyword evidence="2" id="KW-1133">Transmembrane helix</keyword>
<feature type="domain" description="Sulfatase N-terminal" evidence="3">
    <location>
        <begin position="362"/>
        <end position="531"/>
    </location>
</feature>
<feature type="compositionally biased region" description="Polar residues" evidence="1">
    <location>
        <begin position="17"/>
        <end position="27"/>
    </location>
</feature>
<organism evidence="4 5">
    <name type="scientific">Catellatospora chokoriensis</name>
    <dbReference type="NCBI Taxonomy" id="310353"/>
    <lineage>
        <taxon>Bacteria</taxon>
        <taxon>Bacillati</taxon>
        <taxon>Actinomycetota</taxon>
        <taxon>Actinomycetes</taxon>
        <taxon>Micromonosporales</taxon>
        <taxon>Micromonosporaceae</taxon>
        <taxon>Catellatospora</taxon>
    </lineage>
</organism>
<evidence type="ECO:0000313" key="4">
    <source>
        <dbReference type="EMBL" id="GIF87087.1"/>
    </source>
</evidence>
<keyword evidence="2" id="KW-0472">Membrane</keyword>
<name>A0A8J3NNE5_9ACTN</name>
<feature type="transmembrane region" description="Helical" evidence="2">
    <location>
        <begin position="171"/>
        <end position="192"/>
    </location>
</feature>
<protein>
    <recommendedName>
        <fullName evidence="3">Sulfatase N-terminal domain-containing protein</fullName>
    </recommendedName>
</protein>
<dbReference type="InterPro" id="IPR000917">
    <property type="entry name" value="Sulfatase_N"/>
</dbReference>
<sequence length="590" mass="63142">MLDASRPAGEAADPATATPTGNGLRSLSQAPDSGPPDSSPEQDPDPAQDSESAHVAPSPPPSRVRRALLGLAVLLLAVLLVVPNELGRLAPAAFLRIPVDGLVAVALAVLLPTRFRRVAIPVAGVLLGLLTILKIISLGFSAVLDRPFHPVLDWPFLVAGADYLRQSSGSAAMWAAVAGALLLALGLLLLVVAAYRHATRLALRHRTGTTRTVAVLAAAWTACALAGVQLVPGVPVAARDSYDQVIQVRAGTQDERVFGALLSADAYRDTPTGDLLTALRGKDVIVAFVESYGKVALTDPELSAQVGPALEAGNARLRAAGYTARSAWLTSPTTGGGSWLAQSTLLSGLWIDNQQRYQTMMSSDRFTLPAAFGRAGWRTVAVMPATTTPWPEGAVYGYDQLYTAPDLDYQGPRYSFATMPDQYTLHTFQQRERAPGHLPLMAVIPLISSHSPWEPVPKMLPWDAVGDGSVYDTAAGSDDPAEIVEKRDRDRVRHAYRNAITYSVNTLVSYVETYGGDDLVLVFLGDHQPSPSVSGQRASRDSPITVIARDPAVLDRITSWNWQDGLNPGPGAPVWRMDAFRDRFLTAYAR</sequence>
<dbReference type="InterPro" id="IPR017850">
    <property type="entry name" value="Alkaline_phosphatase_core_sf"/>
</dbReference>
<dbReference type="RefSeq" id="WP_191842263.1">
    <property type="nucleotide sequence ID" value="NZ_BAAALB010000048.1"/>
</dbReference>
<dbReference type="AlphaFoldDB" id="A0A8J3NNE5"/>
<keyword evidence="2" id="KW-0812">Transmembrane</keyword>
<dbReference type="Proteomes" id="UP000619293">
    <property type="component" value="Unassembled WGS sequence"/>
</dbReference>
<reference evidence="4 5" key="1">
    <citation type="submission" date="2021-01" db="EMBL/GenBank/DDBJ databases">
        <title>Whole genome shotgun sequence of Catellatospora chokoriensis NBRC 107358.</title>
        <authorList>
            <person name="Komaki H."/>
            <person name="Tamura T."/>
        </authorList>
    </citation>
    <scope>NUCLEOTIDE SEQUENCE [LARGE SCALE GENOMIC DNA]</scope>
    <source>
        <strain evidence="4 5">NBRC 107358</strain>
    </source>
</reference>
<accession>A0A8J3NNE5</accession>
<evidence type="ECO:0000313" key="5">
    <source>
        <dbReference type="Proteomes" id="UP000619293"/>
    </source>
</evidence>
<feature type="transmembrane region" description="Helical" evidence="2">
    <location>
        <begin position="89"/>
        <end position="111"/>
    </location>
</feature>
<feature type="transmembrane region" description="Helical" evidence="2">
    <location>
        <begin position="67"/>
        <end position="83"/>
    </location>
</feature>
<proteinExistence type="predicted"/>
<feature type="region of interest" description="Disordered" evidence="1">
    <location>
        <begin position="1"/>
        <end position="61"/>
    </location>
</feature>